<accession>A0A1H1YC80</accession>
<dbReference type="PANTHER" id="PTHR22916">
    <property type="entry name" value="GLYCOSYLTRANSFERASE"/>
    <property type="match status" value="1"/>
</dbReference>
<reference evidence="4" key="1">
    <citation type="submission" date="2016-10" db="EMBL/GenBank/DDBJ databases">
        <authorList>
            <person name="Varghese N."/>
            <person name="Submissions S."/>
        </authorList>
    </citation>
    <scope>NUCLEOTIDE SEQUENCE [LARGE SCALE GENOMIC DNA]</scope>
    <source>
        <strain evidence="4">DSM 23676</strain>
    </source>
</reference>
<dbReference type="STRING" id="1136497.SAMN04489752_0009"/>
<sequence>MKDADIKKRQASLDTRIRELKATRARQKSLEVHTQSDYFIDGLFGRHPYIDLADSREEYLERHRSFAAPVETKISALVEKAQQLPRTSGQHWDPRRKLRIGIIADRFLFDSLKDAAHVVPISPETYEQDMADTDLLLITSAWRGLDDEWFNIALSGSPARQVLESQVVPFARENEIPIAFYSKEDPPNYEQFAPLAKFADHVFTSAVECVPRYREYLHHQVPVTVLPFAVNFVHHHPLGSMRHSGREFVFAGSWFEHKYPERKSSAQRIFDGLLSAGADLTIVDRNLELDTEKFAKAERYLFPERYLPHLHRPIDHETLLDLQRLLPVGINLNSVVNSQSMYANRIIELQAMGTFIVSNYNAGVNSLYPQVCMPDSSLDMKQTYRALTQRSIRQAQVAGIRAAFTANTAFDRIDTIAEEMGLDSGSPDHTVYITGLAESDFEDFRRIQSYAGPMAALPNGSDRVAGADGDVVINLTGHSDFGHHLVQDAVNAFRFTDVDEVRILPIDTAEPLYEFVGPVDSDQQITATWCPVGSHLGDGVGPERTTLAIASDLVLERAETIDVTVEPEISVIVPVYNNGPHLKFKCFESLRRSSIFDRCEILLVDDGSTDIETPAILDELDRAYPNVRVHRFPAGGSGSASRPRNKGLELTRAPYVTYLDPDNEQTNDGFALLLEMVEEHGYDFAIGNMMRFKHNRIMIKNAGILRPVVGDDGVLEDNALSRVNFQPMSIQALVADTQWLKGLGIYQPIGAVGQDSYFFQQMLFHANRIGLTPTPIHTYYAAVTNSTVNAINPHFYEKYLPLEEDRSAWLREVGLLEDYNAKRLEQFVKGWFVQKLAFAAEEDKDECMNLIRRLTHFYGKTTWKDSELAELHSVPHV</sequence>
<dbReference type="GO" id="GO:0016758">
    <property type="term" value="F:hexosyltransferase activity"/>
    <property type="evidence" value="ECO:0007669"/>
    <property type="project" value="UniProtKB-ARBA"/>
</dbReference>
<keyword evidence="3" id="KW-0808">Transferase</keyword>
<dbReference type="EMBL" id="LT629766">
    <property type="protein sequence ID" value="SDR70835.1"/>
    <property type="molecule type" value="Genomic_DNA"/>
</dbReference>
<keyword evidence="4" id="KW-1185">Reference proteome</keyword>
<reference evidence="3" key="2">
    <citation type="submission" date="2016-10" db="EMBL/GenBank/DDBJ databases">
        <authorList>
            <person name="de Groot N.N."/>
        </authorList>
    </citation>
    <scope>NUCLEOTIDE SEQUENCE [LARGE SCALE GENOMIC DNA]</scope>
    <source>
        <strain evidence="3">DSM 23676</strain>
    </source>
</reference>
<dbReference type="InterPro" id="IPR029044">
    <property type="entry name" value="Nucleotide-diphossugar_trans"/>
</dbReference>
<proteinExistence type="predicted"/>
<dbReference type="Pfam" id="PF00535">
    <property type="entry name" value="Glycos_transf_2"/>
    <property type="match status" value="1"/>
</dbReference>
<dbReference type="EMBL" id="LT629766">
    <property type="protein sequence ID" value="SDT18889.1"/>
    <property type="molecule type" value="Genomic_DNA"/>
</dbReference>
<dbReference type="InterPro" id="IPR001173">
    <property type="entry name" value="Glyco_trans_2-like"/>
</dbReference>
<protein>
    <submittedName>
        <fullName evidence="3">Glycosyl transferase family 2</fullName>
    </submittedName>
</protein>
<evidence type="ECO:0000259" key="1">
    <source>
        <dbReference type="Pfam" id="PF00535"/>
    </source>
</evidence>
<dbReference type="OrthoDB" id="6713581at2"/>
<evidence type="ECO:0000313" key="3">
    <source>
        <dbReference type="EMBL" id="SDT18889.1"/>
    </source>
</evidence>
<dbReference type="SUPFAM" id="SSF53448">
    <property type="entry name" value="Nucleotide-diphospho-sugar transferases"/>
    <property type="match status" value="1"/>
</dbReference>
<dbReference type="CDD" id="cd00761">
    <property type="entry name" value="Glyco_tranf_GTA_type"/>
    <property type="match status" value="1"/>
</dbReference>
<feature type="domain" description="Glycosyltransferase 2-like" evidence="1">
    <location>
        <begin position="570"/>
        <end position="695"/>
    </location>
</feature>
<dbReference type="Gene3D" id="3.90.550.10">
    <property type="entry name" value="Spore Coat Polysaccharide Biosynthesis Protein SpsA, Chain A"/>
    <property type="match status" value="1"/>
</dbReference>
<dbReference type="AlphaFoldDB" id="A0A1H1YC80"/>
<dbReference type="PANTHER" id="PTHR22916:SF3">
    <property type="entry name" value="UDP-GLCNAC:BETAGAL BETA-1,3-N-ACETYLGLUCOSAMINYLTRANSFERASE-LIKE PROTEIN 1"/>
    <property type="match status" value="1"/>
</dbReference>
<dbReference type="RefSeq" id="WP_092008942.1">
    <property type="nucleotide sequence ID" value="NZ_LT629766.1"/>
</dbReference>
<evidence type="ECO:0000313" key="2">
    <source>
        <dbReference type="EMBL" id="SDR70835.1"/>
    </source>
</evidence>
<dbReference type="Proteomes" id="UP000199597">
    <property type="component" value="Chromosome I"/>
</dbReference>
<evidence type="ECO:0000313" key="4">
    <source>
        <dbReference type="Proteomes" id="UP000199597"/>
    </source>
</evidence>
<gene>
    <name evidence="2" type="ORF">SAMN04489752_0009</name>
    <name evidence="3" type="ORF">SAMN04489752_3624</name>
</gene>
<name>A0A1H1YC80_9MICO</name>
<organism evidence="3 4">
    <name type="scientific">Brevibacterium siliguriense</name>
    <dbReference type="NCBI Taxonomy" id="1136497"/>
    <lineage>
        <taxon>Bacteria</taxon>
        <taxon>Bacillati</taxon>
        <taxon>Actinomycetota</taxon>
        <taxon>Actinomycetes</taxon>
        <taxon>Micrococcales</taxon>
        <taxon>Brevibacteriaceae</taxon>
        <taxon>Brevibacterium</taxon>
    </lineage>
</organism>